<dbReference type="InterPro" id="IPR005200">
    <property type="entry name" value="Endo-beta-glucanase"/>
</dbReference>
<dbReference type="GO" id="GO:0052861">
    <property type="term" value="F:endo-1,3(4)-beta-glucanase activity"/>
    <property type="evidence" value="ECO:0007669"/>
    <property type="project" value="InterPro"/>
</dbReference>
<evidence type="ECO:0000313" key="15">
    <source>
        <dbReference type="EMBL" id="TPX10190.1"/>
    </source>
</evidence>
<dbReference type="EC" id="3.2.1.39" evidence="4"/>
<dbReference type="PROSITE" id="PS52008">
    <property type="entry name" value="GH81"/>
    <property type="match status" value="1"/>
</dbReference>
<comment type="catalytic activity">
    <reaction evidence="1">
        <text>Hydrolysis of (1-&gt;3)-beta-D-glucosidic linkages in (1-&gt;3)-beta-D-glucans.</text>
        <dbReference type="EC" id="3.2.1.39"/>
    </reaction>
</comment>
<evidence type="ECO:0000256" key="10">
    <source>
        <dbReference type="ARBA" id="ARBA00023316"/>
    </source>
</evidence>
<dbReference type="STRING" id="1093900.A0A507B0W6"/>
<dbReference type="InterPro" id="IPR040720">
    <property type="entry name" value="GH81_C"/>
</dbReference>
<keyword evidence="7" id="KW-0779">Telomere</keyword>
<evidence type="ECO:0000313" key="16">
    <source>
        <dbReference type="Proteomes" id="UP000319257"/>
    </source>
</evidence>
<organism evidence="15 16">
    <name type="scientific">Thyridium curvatum</name>
    <dbReference type="NCBI Taxonomy" id="1093900"/>
    <lineage>
        <taxon>Eukaryota</taxon>
        <taxon>Fungi</taxon>
        <taxon>Dikarya</taxon>
        <taxon>Ascomycota</taxon>
        <taxon>Pezizomycotina</taxon>
        <taxon>Sordariomycetes</taxon>
        <taxon>Sordariomycetidae</taxon>
        <taxon>Thyridiales</taxon>
        <taxon>Thyridiaceae</taxon>
        <taxon>Thyridium</taxon>
    </lineage>
</organism>
<keyword evidence="6" id="KW-0378">Hydrolase</keyword>
<reference evidence="15 16" key="1">
    <citation type="submission" date="2019-06" db="EMBL/GenBank/DDBJ databases">
        <title>Draft genome sequence of the filamentous fungus Phialemoniopsis curvata isolated from diesel fuel.</title>
        <authorList>
            <person name="Varaljay V.A."/>
            <person name="Lyon W.J."/>
            <person name="Crouch A.L."/>
            <person name="Drake C.E."/>
            <person name="Hollomon J.M."/>
            <person name="Nadeau L.J."/>
            <person name="Nunn H.S."/>
            <person name="Stevenson B.S."/>
            <person name="Bojanowski C.L."/>
            <person name="Crookes-Goodson W.J."/>
        </authorList>
    </citation>
    <scope>NUCLEOTIDE SEQUENCE [LARGE SCALE GENOMIC DNA]</scope>
    <source>
        <strain evidence="15 16">D216</strain>
    </source>
</reference>
<keyword evidence="11" id="KW-0624">Polysaccharide degradation</keyword>
<dbReference type="EMBL" id="SKBQ01000005">
    <property type="protein sequence ID" value="TPX10190.1"/>
    <property type="molecule type" value="Genomic_DNA"/>
</dbReference>
<comment type="similarity">
    <text evidence="3">Belongs to the glycosyl hydrolase 81 family.</text>
</comment>
<dbReference type="RefSeq" id="XP_030991901.1">
    <property type="nucleotide sequence ID" value="XM_031135460.1"/>
</dbReference>
<dbReference type="PANTHER" id="PTHR31983:SF0">
    <property type="entry name" value="GLUCAN ENDO-1,3-BETA-D-GLUCOSIDASE 2"/>
    <property type="match status" value="1"/>
</dbReference>
<evidence type="ECO:0000256" key="4">
    <source>
        <dbReference type="ARBA" id="ARBA00012780"/>
    </source>
</evidence>
<dbReference type="GO" id="GO:0000781">
    <property type="term" value="C:chromosome, telomeric region"/>
    <property type="evidence" value="ECO:0007669"/>
    <property type="project" value="UniProtKB-SubCell"/>
</dbReference>
<evidence type="ECO:0000256" key="8">
    <source>
        <dbReference type="ARBA" id="ARBA00023277"/>
    </source>
</evidence>
<dbReference type="Proteomes" id="UP000319257">
    <property type="component" value="Unassembled WGS sequence"/>
</dbReference>
<evidence type="ECO:0000259" key="12">
    <source>
        <dbReference type="Pfam" id="PF03639"/>
    </source>
</evidence>
<dbReference type="GO" id="GO:0042973">
    <property type="term" value="F:glucan endo-1,3-beta-D-glucosidase activity"/>
    <property type="evidence" value="ECO:0007669"/>
    <property type="project" value="UniProtKB-EC"/>
</dbReference>
<dbReference type="FunCoup" id="A0A507B0W6">
    <property type="interactions" value="186"/>
</dbReference>
<gene>
    <name evidence="15" type="ORF">E0L32_001387</name>
</gene>
<dbReference type="Gene3D" id="2.70.98.30">
    <property type="entry name" value="Golgi alpha-mannosidase II, domain 4"/>
    <property type="match status" value="1"/>
</dbReference>
<protein>
    <recommendedName>
        <fullName evidence="4">glucan endo-1,3-beta-D-glucosidase</fullName>
        <ecNumber evidence="4">3.2.1.39</ecNumber>
    </recommendedName>
</protein>
<dbReference type="FunFam" id="1.10.287.1170:FF:000001">
    <property type="entry name" value="Endo-1,3-beta-glucanase Engl1"/>
    <property type="match status" value="1"/>
</dbReference>
<dbReference type="InterPro" id="IPR040451">
    <property type="entry name" value="GH81_N"/>
</dbReference>
<dbReference type="GO" id="GO:0071555">
    <property type="term" value="P:cell wall organization"/>
    <property type="evidence" value="ECO:0007669"/>
    <property type="project" value="UniProtKB-KW"/>
</dbReference>
<evidence type="ECO:0000259" key="13">
    <source>
        <dbReference type="Pfam" id="PF10451"/>
    </source>
</evidence>
<name>A0A507B0W6_9PEZI</name>
<dbReference type="Gene3D" id="1.10.287.1170">
    <property type="entry name" value="glycoside hydrolase family 81 endo-[beta] glucanase"/>
    <property type="match status" value="1"/>
</dbReference>
<dbReference type="Pfam" id="PF10451">
    <property type="entry name" value="Stn1"/>
    <property type="match status" value="1"/>
</dbReference>
<keyword evidence="10" id="KW-0961">Cell wall biogenesis/degradation</keyword>
<evidence type="ECO:0000256" key="3">
    <source>
        <dbReference type="ARBA" id="ARBA00010730"/>
    </source>
</evidence>
<evidence type="ECO:0000256" key="11">
    <source>
        <dbReference type="ARBA" id="ARBA00023326"/>
    </source>
</evidence>
<evidence type="ECO:0000256" key="9">
    <source>
        <dbReference type="ARBA" id="ARBA00023295"/>
    </source>
</evidence>
<dbReference type="GO" id="GO:0009986">
    <property type="term" value="C:cell surface"/>
    <property type="evidence" value="ECO:0007669"/>
    <property type="project" value="TreeGrafter"/>
</dbReference>
<proteinExistence type="inferred from homology"/>
<sequence length="1025" mass="110915">MGADFDDSSGMNIECVRNVPVEAELAAATAASAEMAGTPKADALVDIDIGHVVDLKGSLRVFRNGMQIQIEHMVILHTTEQEVKFWTKLHNFRKEVLSKPWHLDKTKIRKCRKEAEGKEPTREKKRAASCIAGAANHELYHRLPGHAPAGRHLGGRQRRDIEVIPSADTTGYLENHFSDPTSPATPRVLVITGAGAASGHLPVVTAGGALNSSEESSVSSVQASLTSVANFTPLVPVVTKVVDVGTAQVLPSPTSQPDTSGTVQTSLVKTGQNTQIPLLTKIIASPSTTVATSSIATPRLNLPKMNLISADIFAVPVATSAPAGVIGRRSDHPVPRLGITGTGPLETNKFYAAAFLGGQTSPIYLVPYSVSWAKGQGSSGSWGMSISHIDPNQRVYGPVRTNNAVGYYINPVGIQSVVLSAAELGSSTVLTTDSLTQFSVRVSLRPSAGATPAVQFPLVIGSGFVTAIYAGAHPVINTGVFFKTVTEVVQAPKAGVVKYKLYLEDGKTWIVYARHTKGNPLDLQVTGNNAAKAKSAFYGTIQIAKDPGGFESTYDKASGCYTMGIALSGTAQSLKGTYTFSFLKSGLVANTPALMWALPHHFQTMDADTRRSSTGLKLNTPTKGQATLMYADRWTMVEYQMPISMAFNPWSPVQGTRVVRSASVRAAIRAVAVSEISQDMDAQANQPSMYFAGKALAKFASVCFTVNNLVGDRALAQTCLTKLKGAFSRFTQNRQQFPLVYESAWKGVVSSASYTTGNSGEDFGNTYYNDHHFHYGYHVFTAAVIGYLDPSWIPANKDWVNSLVRDYANPSTRDQWFPVSRMFDWYHGHSWAHGLFDALDGKATDTDKSCIQDQESSSEDTMSIYALKMWGMVSGDANMAARANLQLAVMSHSLDDYYLYQNTNNIQPSNFIGNKVAGILFENKVDHTTYFGTNIEYIQGIHMLPLLPHTPMCRKPVFVNQEWDTFFSNGRVNSIAGGWKGILMGNRGTTSPAEAYAFFSSPSFDQSWLDGGASRTWYMGYTAGK</sequence>
<accession>A0A507B0W6</accession>
<evidence type="ECO:0000259" key="14">
    <source>
        <dbReference type="Pfam" id="PF17652"/>
    </source>
</evidence>
<feature type="domain" description="Glycosyl hydrolase family 81 C-terminal" evidence="14">
    <location>
        <begin position="662"/>
        <end position="1019"/>
    </location>
</feature>
<dbReference type="PANTHER" id="PTHR31983">
    <property type="entry name" value="ENDO-1,3(4)-BETA-GLUCANASE 1"/>
    <property type="match status" value="1"/>
</dbReference>
<keyword evidence="8" id="KW-0119">Carbohydrate metabolism</keyword>
<dbReference type="InterPro" id="IPR018856">
    <property type="entry name" value="Stn1_N"/>
</dbReference>
<feature type="domain" description="CST complex subunit Stn1 N-terminal" evidence="13">
    <location>
        <begin position="43"/>
        <end position="123"/>
    </location>
</feature>
<evidence type="ECO:0000256" key="1">
    <source>
        <dbReference type="ARBA" id="ARBA00000382"/>
    </source>
</evidence>
<evidence type="ECO:0000256" key="7">
    <source>
        <dbReference type="ARBA" id="ARBA00022895"/>
    </source>
</evidence>
<comment type="subcellular location">
    <subcellularLocation>
        <location evidence="2">Chromosome</location>
        <location evidence="2">Telomere</location>
    </subcellularLocation>
</comment>
<dbReference type="InterPro" id="IPR012340">
    <property type="entry name" value="NA-bd_OB-fold"/>
</dbReference>
<dbReference type="OrthoDB" id="4473401at2759"/>
<evidence type="ECO:0000256" key="2">
    <source>
        <dbReference type="ARBA" id="ARBA00004574"/>
    </source>
</evidence>
<dbReference type="Pfam" id="PF17652">
    <property type="entry name" value="Glyco_hydro81C"/>
    <property type="match status" value="1"/>
</dbReference>
<dbReference type="GO" id="GO:0000272">
    <property type="term" value="P:polysaccharide catabolic process"/>
    <property type="evidence" value="ECO:0007669"/>
    <property type="project" value="UniProtKB-KW"/>
</dbReference>
<dbReference type="GeneID" id="41968834"/>
<keyword evidence="16" id="KW-1185">Reference proteome</keyword>
<keyword evidence="9" id="KW-0326">Glycosidase</keyword>
<evidence type="ECO:0000256" key="5">
    <source>
        <dbReference type="ARBA" id="ARBA00022454"/>
    </source>
</evidence>
<dbReference type="Pfam" id="PF03639">
    <property type="entry name" value="Glyco_hydro_81"/>
    <property type="match status" value="1"/>
</dbReference>
<comment type="caution">
    <text evidence="15">The sequence shown here is derived from an EMBL/GenBank/DDBJ whole genome shotgun (WGS) entry which is preliminary data.</text>
</comment>
<feature type="domain" description="Glycosyl hydrolase family 81 N-terminal" evidence="12">
    <location>
        <begin position="332"/>
        <end position="652"/>
    </location>
</feature>
<dbReference type="InParanoid" id="A0A507B0W6"/>
<evidence type="ECO:0000256" key="6">
    <source>
        <dbReference type="ARBA" id="ARBA00022801"/>
    </source>
</evidence>
<dbReference type="AlphaFoldDB" id="A0A507B0W6"/>
<dbReference type="Gene3D" id="2.40.50.140">
    <property type="entry name" value="Nucleic acid-binding proteins"/>
    <property type="match status" value="1"/>
</dbReference>
<keyword evidence="5" id="KW-0158">Chromosome</keyword>